<gene>
    <name evidence="7" type="ORF">MACH21_12500</name>
</gene>
<feature type="transmembrane region" description="Helical" evidence="5">
    <location>
        <begin position="27"/>
        <end position="56"/>
    </location>
</feature>
<dbReference type="KEGG" id="rmai:MACH21_12500"/>
<sequence length="149" mass="16316">MSRIMPTTLPDPDYDAAFYEGVPAKRLFAWLVDVVIVTAITFVLGLLTLTALWWIWPLAFIMTNFLYRAGTIAYGSATWGMRLMNLELRGATGARLSGGEAVVHTLGYMVATGFVILQVISILMMAFGARHQGLHDLLIGSAAINRPGR</sequence>
<feature type="transmembrane region" description="Helical" evidence="5">
    <location>
        <begin position="106"/>
        <end position="127"/>
    </location>
</feature>
<dbReference type="InterPro" id="IPR010432">
    <property type="entry name" value="RDD"/>
</dbReference>
<keyword evidence="2 5" id="KW-0812">Transmembrane</keyword>
<keyword evidence="4 5" id="KW-0472">Membrane</keyword>
<dbReference type="GO" id="GO:0016020">
    <property type="term" value="C:membrane"/>
    <property type="evidence" value="ECO:0007669"/>
    <property type="project" value="UniProtKB-SubCell"/>
</dbReference>
<accession>A0AA48HB66</accession>
<reference evidence="7 8" key="1">
    <citation type="submission" date="2023-01" db="EMBL/GenBank/DDBJ databases">
        <title>Complete genome sequence of Roseicyclus marinus strain Dej080120_10.</title>
        <authorList>
            <person name="Ueki S."/>
            <person name="Maruyama F."/>
        </authorList>
    </citation>
    <scope>NUCLEOTIDE SEQUENCE [LARGE SCALE GENOMIC DNA]</scope>
    <source>
        <strain evidence="7 8">Dej080120_10</strain>
    </source>
</reference>
<dbReference type="Proteomes" id="UP001337723">
    <property type="component" value="Chromosome"/>
</dbReference>
<protein>
    <submittedName>
        <fullName evidence="7">RDD family protein</fullName>
    </submittedName>
</protein>
<keyword evidence="3 5" id="KW-1133">Transmembrane helix</keyword>
<keyword evidence="8" id="KW-1185">Reference proteome</keyword>
<dbReference type="EMBL" id="AP027266">
    <property type="protein sequence ID" value="BDW85073.1"/>
    <property type="molecule type" value="Genomic_DNA"/>
</dbReference>
<organism evidence="7 8">
    <name type="scientific">Roseicyclus marinus</name>
    <dbReference type="NCBI Taxonomy" id="2161673"/>
    <lineage>
        <taxon>Bacteria</taxon>
        <taxon>Pseudomonadati</taxon>
        <taxon>Pseudomonadota</taxon>
        <taxon>Alphaproteobacteria</taxon>
        <taxon>Rhodobacterales</taxon>
        <taxon>Roseobacteraceae</taxon>
        <taxon>Roseicyclus</taxon>
    </lineage>
</organism>
<comment type="subcellular location">
    <subcellularLocation>
        <location evidence="1">Membrane</location>
        <topology evidence="1">Multi-pass membrane protein</topology>
    </subcellularLocation>
</comment>
<dbReference type="Pfam" id="PF06271">
    <property type="entry name" value="RDD"/>
    <property type="match status" value="1"/>
</dbReference>
<evidence type="ECO:0000256" key="4">
    <source>
        <dbReference type="ARBA" id="ARBA00023136"/>
    </source>
</evidence>
<evidence type="ECO:0000256" key="1">
    <source>
        <dbReference type="ARBA" id="ARBA00004141"/>
    </source>
</evidence>
<evidence type="ECO:0000313" key="8">
    <source>
        <dbReference type="Proteomes" id="UP001337723"/>
    </source>
</evidence>
<evidence type="ECO:0000256" key="5">
    <source>
        <dbReference type="SAM" id="Phobius"/>
    </source>
</evidence>
<evidence type="ECO:0000256" key="3">
    <source>
        <dbReference type="ARBA" id="ARBA00022989"/>
    </source>
</evidence>
<dbReference type="AlphaFoldDB" id="A0AA48HB66"/>
<name>A0AA48HB66_9RHOB</name>
<proteinExistence type="predicted"/>
<feature type="domain" description="RDD" evidence="6">
    <location>
        <begin position="24"/>
        <end position="139"/>
    </location>
</feature>
<evidence type="ECO:0000256" key="2">
    <source>
        <dbReference type="ARBA" id="ARBA00022692"/>
    </source>
</evidence>
<evidence type="ECO:0000313" key="7">
    <source>
        <dbReference type="EMBL" id="BDW85073.1"/>
    </source>
</evidence>
<evidence type="ECO:0000259" key="6">
    <source>
        <dbReference type="Pfam" id="PF06271"/>
    </source>
</evidence>